<dbReference type="EC" id="2.7.7.87" evidence="3 13"/>
<dbReference type="Pfam" id="PF03481">
    <property type="entry name" value="Sua5_C"/>
    <property type="match status" value="1"/>
</dbReference>
<dbReference type="InterPro" id="IPR010923">
    <property type="entry name" value="T(6)A37_SUA5"/>
</dbReference>
<feature type="binding site" evidence="14">
    <location>
        <position position="61"/>
    </location>
    <ligand>
        <name>ATP</name>
        <dbReference type="ChEBI" id="CHEBI:30616"/>
    </ligand>
</feature>
<dbReference type="NCBIfam" id="TIGR00057">
    <property type="entry name" value="L-threonylcarbamoyladenylate synthase"/>
    <property type="match status" value="1"/>
</dbReference>
<keyword evidence="17" id="KW-1185">Reference proteome</keyword>
<dbReference type="Gene3D" id="3.90.870.10">
    <property type="entry name" value="DHBP synthase"/>
    <property type="match status" value="1"/>
</dbReference>
<comment type="caution">
    <text evidence="16">The sequence shown here is derived from an EMBL/GenBank/DDBJ whole genome shotgun (WGS) entry which is preliminary data.</text>
</comment>
<evidence type="ECO:0000256" key="9">
    <source>
        <dbReference type="ARBA" id="ARBA00022741"/>
    </source>
</evidence>
<dbReference type="Pfam" id="PF01300">
    <property type="entry name" value="Sua5_yciO_yrdC"/>
    <property type="match status" value="1"/>
</dbReference>
<dbReference type="GO" id="GO:0005524">
    <property type="term" value="F:ATP binding"/>
    <property type="evidence" value="ECO:0007669"/>
    <property type="project" value="UniProtKB-UniRule"/>
</dbReference>
<dbReference type="InterPro" id="IPR050156">
    <property type="entry name" value="TC-AMP_synthase_SUA5"/>
</dbReference>
<evidence type="ECO:0000256" key="7">
    <source>
        <dbReference type="ARBA" id="ARBA00022694"/>
    </source>
</evidence>
<feature type="binding site" evidence="14">
    <location>
        <position position="158"/>
    </location>
    <ligand>
        <name>ATP</name>
        <dbReference type="ChEBI" id="CHEBI:30616"/>
    </ligand>
</feature>
<feature type="binding site" evidence="14">
    <location>
        <position position="38"/>
    </location>
    <ligand>
        <name>L-threonine</name>
        <dbReference type="ChEBI" id="CHEBI:57926"/>
    </ligand>
</feature>
<evidence type="ECO:0000313" key="16">
    <source>
        <dbReference type="EMBL" id="TWT67873.1"/>
    </source>
</evidence>
<evidence type="ECO:0000256" key="14">
    <source>
        <dbReference type="PIRSR" id="PIRSR004930-1"/>
    </source>
</evidence>
<evidence type="ECO:0000256" key="3">
    <source>
        <dbReference type="ARBA" id="ARBA00012584"/>
    </source>
</evidence>
<comment type="function">
    <text evidence="13">Required for the formation of a threonylcarbamoyl group on adenosine at position 37 (t(6)A37) in tRNAs that read codons beginning with adenine.</text>
</comment>
<dbReference type="GO" id="GO:0008033">
    <property type="term" value="P:tRNA processing"/>
    <property type="evidence" value="ECO:0007669"/>
    <property type="project" value="UniProtKB-KW"/>
</dbReference>
<dbReference type="GO" id="GO:0003725">
    <property type="term" value="F:double-stranded RNA binding"/>
    <property type="evidence" value="ECO:0007669"/>
    <property type="project" value="UniProtKB-UniRule"/>
</dbReference>
<keyword evidence="10 13" id="KW-0067">ATP-binding</keyword>
<feature type="binding site" evidence="14">
    <location>
        <position position="136"/>
    </location>
    <ligand>
        <name>L-threonine</name>
        <dbReference type="ChEBI" id="CHEBI:57926"/>
    </ligand>
</feature>
<dbReference type="PIRSF" id="PIRSF004930">
    <property type="entry name" value="Tln_factor_SUA5"/>
    <property type="match status" value="1"/>
</dbReference>
<keyword evidence="9 13" id="KW-0547">Nucleotide-binding</keyword>
<comment type="catalytic activity">
    <reaction evidence="12 13">
        <text>L-threonine + hydrogencarbonate + ATP = L-threonylcarbamoyladenylate + diphosphate + H2O</text>
        <dbReference type="Rhea" id="RHEA:36407"/>
        <dbReference type="ChEBI" id="CHEBI:15377"/>
        <dbReference type="ChEBI" id="CHEBI:17544"/>
        <dbReference type="ChEBI" id="CHEBI:30616"/>
        <dbReference type="ChEBI" id="CHEBI:33019"/>
        <dbReference type="ChEBI" id="CHEBI:57926"/>
        <dbReference type="ChEBI" id="CHEBI:73682"/>
        <dbReference type="EC" id="2.7.7.87"/>
    </reaction>
</comment>
<dbReference type="GO" id="GO:0061710">
    <property type="term" value="F:L-threonylcarbamoyladenylate synthase"/>
    <property type="evidence" value="ECO:0007669"/>
    <property type="project" value="UniProtKB-EC"/>
</dbReference>
<dbReference type="RefSeq" id="WP_196784780.1">
    <property type="nucleotide sequence ID" value="NZ_CP036319.1"/>
</dbReference>
<keyword evidence="5 13" id="KW-0963">Cytoplasm</keyword>
<organism evidence="16 17">
    <name type="scientific">Crateriforma conspicua</name>
    <dbReference type="NCBI Taxonomy" id="2527996"/>
    <lineage>
        <taxon>Bacteria</taxon>
        <taxon>Pseudomonadati</taxon>
        <taxon>Planctomycetota</taxon>
        <taxon>Planctomycetia</taxon>
        <taxon>Planctomycetales</taxon>
        <taxon>Planctomycetaceae</taxon>
        <taxon>Crateriforma</taxon>
    </lineage>
</organism>
<evidence type="ECO:0000256" key="4">
    <source>
        <dbReference type="ARBA" id="ARBA00015492"/>
    </source>
</evidence>
<feature type="binding site" evidence="14">
    <location>
        <position position="249"/>
    </location>
    <ligand>
        <name>ATP</name>
        <dbReference type="ChEBI" id="CHEBI:30616"/>
    </ligand>
</feature>
<feature type="binding site" evidence="14">
    <location>
        <position position="196"/>
    </location>
    <ligand>
        <name>ATP</name>
        <dbReference type="ChEBI" id="CHEBI:30616"/>
    </ligand>
</feature>
<dbReference type="SUPFAM" id="SSF55821">
    <property type="entry name" value="YrdC/RibB"/>
    <property type="match status" value="1"/>
</dbReference>
<dbReference type="InterPro" id="IPR006070">
    <property type="entry name" value="Sua5-like_dom"/>
</dbReference>
<dbReference type="PROSITE" id="PS51163">
    <property type="entry name" value="YRDC"/>
    <property type="match status" value="1"/>
</dbReference>
<dbReference type="EMBL" id="SJPL01000001">
    <property type="protein sequence ID" value="TWT67873.1"/>
    <property type="molecule type" value="Genomic_DNA"/>
</dbReference>
<evidence type="ECO:0000259" key="15">
    <source>
        <dbReference type="PROSITE" id="PS51163"/>
    </source>
</evidence>
<dbReference type="InterPro" id="IPR038385">
    <property type="entry name" value="Sua5/YwlC_C"/>
</dbReference>
<dbReference type="GO" id="GO:0000049">
    <property type="term" value="F:tRNA binding"/>
    <property type="evidence" value="ECO:0007669"/>
    <property type="project" value="TreeGrafter"/>
</dbReference>
<feature type="binding site" evidence="14">
    <location>
        <position position="210"/>
    </location>
    <ligand>
        <name>ATP</name>
        <dbReference type="ChEBI" id="CHEBI:30616"/>
    </ligand>
</feature>
<dbReference type="GO" id="GO:0006450">
    <property type="term" value="P:regulation of translational fidelity"/>
    <property type="evidence" value="ECO:0007669"/>
    <property type="project" value="TreeGrafter"/>
</dbReference>
<reference evidence="16 17" key="1">
    <citation type="submission" date="2019-02" db="EMBL/GenBank/DDBJ databases">
        <title>Deep-cultivation of Planctomycetes and their phenomic and genomic characterization uncovers novel biology.</title>
        <authorList>
            <person name="Wiegand S."/>
            <person name="Jogler M."/>
            <person name="Boedeker C."/>
            <person name="Pinto D."/>
            <person name="Vollmers J."/>
            <person name="Rivas-Marin E."/>
            <person name="Kohn T."/>
            <person name="Peeters S.H."/>
            <person name="Heuer A."/>
            <person name="Rast P."/>
            <person name="Oberbeckmann S."/>
            <person name="Bunk B."/>
            <person name="Jeske O."/>
            <person name="Meyerdierks A."/>
            <person name="Storesund J.E."/>
            <person name="Kallscheuer N."/>
            <person name="Luecker S."/>
            <person name="Lage O.M."/>
            <person name="Pohl T."/>
            <person name="Merkel B.J."/>
            <person name="Hornburger P."/>
            <person name="Mueller R.-W."/>
            <person name="Bruemmer F."/>
            <person name="Labrenz M."/>
            <person name="Spormann A.M."/>
            <person name="Op Den Camp H."/>
            <person name="Overmann J."/>
            <person name="Amann R."/>
            <person name="Jetten M.S.M."/>
            <person name="Mascher T."/>
            <person name="Medema M.H."/>
            <person name="Devos D.P."/>
            <person name="Kaster A.-K."/>
            <person name="Ovreas L."/>
            <person name="Rohde M."/>
            <person name="Galperin M.Y."/>
            <person name="Jogler C."/>
        </authorList>
    </citation>
    <scope>NUCLEOTIDE SEQUENCE [LARGE SCALE GENOMIC DNA]</scope>
    <source>
        <strain evidence="16 17">Pan14r</strain>
    </source>
</reference>
<gene>
    <name evidence="16" type="primary">ywlC</name>
    <name evidence="16" type="ORF">Pan14r_01110</name>
</gene>
<evidence type="ECO:0000256" key="10">
    <source>
        <dbReference type="ARBA" id="ARBA00022840"/>
    </source>
</evidence>
<dbReference type="FunFam" id="3.90.870.10:FF:000009">
    <property type="entry name" value="Threonylcarbamoyl-AMP synthase, putative"/>
    <property type="match status" value="1"/>
</dbReference>
<dbReference type="InterPro" id="IPR005145">
    <property type="entry name" value="Sua5_C"/>
</dbReference>
<evidence type="ECO:0000256" key="5">
    <source>
        <dbReference type="ARBA" id="ARBA00022490"/>
    </source>
</evidence>
<dbReference type="PANTHER" id="PTHR17490">
    <property type="entry name" value="SUA5"/>
    <property type="match status" value="1"/>
</dbReference>
<dbReference type="Gene3D" id="3.40.50.11030">
    <property type="entry name" value="Threonylcarbamoyl-AMP synthase, C-terminal domain"/>
    <property type="match status" value="1"/>
</dbReference>
<evidence type="ECO:0000256" key="12">
    <source>
        <dbReference type="ARBA" id="ARBA00048366"/>
    </source>
</evidence>
<dbReference type="Proteomes" id="UP000317238">
    <property type="component" value="Unassembled WGS sequence"/>
</dbReference>
<evidence type="ECO:0000256" key="1">
    <source>
        <dbReference type="ARBA" id="ARBA00004496"/>
    </source>
</evidence>
<keyword evidence="6 13" id="KW-0808">Transferase</keyword>
<evidence type="ECO:0000256" key="11">
    <source>
        <dbReference type="ARBA" id="ARBA00029774"/>
    </source>
</evidence>
<protein>
    <recommendedName>
        <fullName evidence="4 13">Threonylcarbamoyl-AMP synthase</fullName>
        <shortName evidence="13">TC-AMP synthase</shortName>
        <ecNumber evidence="3 13">2.7.7.87</ecNumber>
    </recommendedName>
    <alternativeName>
        <fullName evidence="11 13">L-threonylcarbamoyladenylate synthase</fullName>
    </alternativeName>
</protein>
<keyword evidence="8 13" id="KW-0548">Nucleotidyltransferase</keyword>
<feature type="binding site" evidence="14">
    <location>
        <position position="132"/>
    </location>
    <ligand>
        <name>ATP</name>
        <dbReference type="ChEBI" id="CHEBI:30616"/>
    </ligand>
</feature>
<evidence type="ECO:0000256" key="6">
    <source>
        <dbReference type="ARBA" id="ARBA00022679"/>
    </source>
</evidence>
<feature type="binding site" evidence="14">
    <location>
        <position position="156"/>
    </location>
    <ligand>
        <name>L-threonine</name>
        <dbReference type="ChEBI" id="CHEBI:57926"/>
    </ligand>
</feature>
<feature type="binding site" evidence="14">
    <location>
        <position position="65"/>
    </location>
    <ligand>
        <name>ATP</name>
        <dbReference type="ChEBI" id="CHEBI:30616"/>
    </ligand>
</feature>
<sequence length="355" mass="38577">MNQATDPASLIHPPTDSAIRRAAAELTAGNLVGVPTETVYGLAADATRDDAVSKIYQAKGRPSTNPLIVHTADATAARRYTSLFVGDRRNADVDSALIDQWDIASALWPGPLTVVVPRSTSIPDIVTAGRDTVAIRVPDHHVMRKLLKQCPFPLAAPSANVSNYVSPTTARHVADGLGQSVAMVLDGGRCDWGVESTIIQLNADGPRLLRPGGITAEQLRSVFGQIHVPDQDGNHTQAQVAPGQLPTHYSPDKTLVFLDRYETLLRDPSFQAPQRTGRIAFGKLNDAQRSRFDQVWVVDETGDLRRIASSLFAVLREADQSDCDLLVIDRCEESGIGRAIMDRLRRATRSVDQTH</sequence>
<dbReference type="AlphaFoldDB" id="A0A5C5XZZ1"/>
<name>A0A5C5XZZ1_9PLAN</name>
<dbReference type="PANTHER" id="PTHR17490:SF16">
    <property type="entry name" value="THREONYLCARBAMOYL-AMP SYNTHASE"/>
    <property type="match status" value="1"/>
</dbReference>
<dbReference type="GO" id="GO:0005737">
    <property type="term" value="C:cytoplasm"/>
    <property type="evidence" value="ECO:0007669"/>
    <property type="project" value="UniProtKB-SubCell"/>
</dbReference>
<evidence type="ECO:0000256" key="2">
    <source>
        <dbReference type="ARBA" id="ARBA00007663"/>
    </source>
</evidence>
<evidence type="ECO:0000256" key="13">
    <source>
        <dbReference type="PIRNR" id="PIRNR004930"/>
    </source>
</evidence>
<accession>A0A5C5XZZ1</accession>
<evidence type="ECO:0000313" key="17">
    <source>
        <dbReference type="Proteomes" id="UP000317238"/>
    </source>
</evidence>
<keyword evidence="7 13" id="KW-0819">tRNA processing</keyword>
<feature type="binding site" evidence="14">
    <location>
        <position position="70"/>
    </location>
    <ligand>
        <name>L-threonine</name>
        <dbReference type="ChEBI" id="CHEBI:57926"/>
    </ligand>
</feature>
<comment type="subcellular location">
    <subcellularLocation>
        <location evidence="1 13">Cytoplasm</location>
    </subcellularLocation>
</comment>
<proteinExistence type="inferred from homology"/>
<evidence type="ECO:0000256" key="8">
    <source>
        <dbReference type="ARBA" id="ARBA00022695"/>
    </source>
</evidence>
<feature type="binding site" evidence="14">
    <location>
        <position position="166"/>
    </location>
    <ligand>
        <name>ATP</name>
        <dbReference type="ChEBI" id="CHEBI:30616"/>
    </ligand>
</feature>
<comment type="similarity">
    <text evidence="2 13">Belongs to the SUA5 family.</text>
</comment>
<feature type="domain" description="YrdC-like" evidence="15">
    <location>
        <begin position="16"/>
        <end position="214"/>
    </location>
</feature>
<dbReference type="InterPro" id="IPR017945">
    <property type="entry name" value="DHBP_synth_RibB-like_a/b_dom"/>
</dbReference>